<sequence>MAGRSHADDQVSGWTTGSILFTAVLMMTVGFFQAIEGIAAILEDQFYIPAPNYIYAIDVTAWGWTHLALGIVVGIAGWGVMAAQLWARVVGIVAAALSAIANFFFIPYYPIWALLIIAIDVFVIWTLCVYGKQEARQAGLRRD</sequence>
<gene>
    <name evidence="3" type="ORF">Pta02_03870</name>
</gene>
<evidence type="ECO:0000313" key="3">
    <source>
        <dbReference type="EMBL" id="GIH98378.1"/>
    </source>
</evidence>
<protein>
    <recommendedName>
        <fullName evidence="2">DUF7144 domain-containing protein</fullName>
    </recommendedName>
</protein>
<proteinExistence type="predicted"/>
<comment type="caution">
    <text evidence="3">The sequence shown here is derived from an EMBL/GenBank/DDBJ whole genome shotgun (WGS) entry which is preliminary data.</text>
</comment>
<evidence type="ECO:0000259" key="2">
    <source>
        <dbReference type="Pfam" id="PF23636"/>
    </source>
</evidence>
<keyword evidence="1" id="KW-1133">Transmembrane helix</keyword>
<evidence type="ECO:0000256" key="1">
    <source>
        <dbReference type="SAM" id="Phobius"/>
    </source>
</evidence>
<keyword evidence="1" id="KW-0812">Transmembrane</keyword>
<dbReference type="EMBL" id="BOOK01000002">
    <property type="protein sequence ID" value="GIH98378.1"/>
    <property type="molecule type" value="Genomic_DNA"/>
</dbReference>
<evidence type="ECO:0000313" key="4">
    <source>
        <dbReference type="Proteomes" id="UP000634476"/>
    </source>
</evidence>
<feature type="transmembrane region" description="Helical" evidence="1">
    <location>
        <begin position="20"/>
        <end position="42"/>
    </location>
</feature>
<dbReference type="AlphaFoldDB" id="A0A8J3SPS6"/>
<reference evidence="3" key="1">
    <citation type="submission" date="2021-01" db="EMBL/GenBank/DDBJ databases">
        <title>Whole genome shotgun sequence of Planobispora takensis NBRC 109077.</title>
        <authorList>
            <person name="Komaki H."/>
            <person name="Tamura T."/>
        </authorList>
    </citation>
    <scope>NUCLEOTIDE SEQUENCE</scope>
    <source>
        <strain evidence="3">NBRC 109077</strain>
    </source>
</reference>
<feature type="transmembrane region" description="Helical" evidence="1">
    <location>
        <begin position="85"/>
        <end position="105"/>
    </location>
</feature>
<accession>A0A8J3SPS6</accession>
<name>A0A8J3SPS6_9ACTN</name>
<organism evidence="3 4">
    <name type="scientific">Planobispora takensis</name>
    <dbReference type="NCBI Taxonomy" id="1367882"/>
    <lineage>
        <taxon>Bacteria</taxon>
        <taxon>Bacillati</taxon>
        <taxon>Actinomycetota</taxon>
        <taxon>Actinomycetes</taxon>
        <taxon>Streptosporangiales</taxon>
        <taxon>Streptosporangiaceae</taxon>
        <taxon>Planobispora</taxon>
    </lineage>
</organism>
<dbReference type="Proteomes" id="UP000634476">
    <property type="component" value="Unassembled WGS sequence"/>
</dbReference>
<dbReference type="Pfam" id="PF23636">
    <property type="entry name" value="DUF7144"/>
    <property type="match status" value="1"/>
</dbReference>
<keyword evidence="1" id="KW-0472">Membrane</keyword>
<feature type="transmembrane region" description="Helical" evidence="1">
    <location>
        <begin position="111"/>
        <end position="131"/>
    </location>
</feature>
<keyword evidence="4" id="KW-1185">Reference proteome</keyword>
<dbReference type="RefSeq" id="WP_377237466.1">
    <property type="nucleotide sequence ID" value="NZ_JBHLZT010000019.1"/>
</dbReference>
<feature type="domain" description="DUF7144" evidence="2">
    <location>
        <begin position="19"/>
        <end position="131"/>
    </location>
</feature>
<feature type="transmembrane region" description="Helical" evidence="1">
    <location>
        <begin position="54"/>
        <end position="78"/>
    </location>
</feature>
<dbReference type="InterPro" id="IPR055568">
    <property type="entry name" value="DUF7144"/>
</dbReference>